<dbReference type="InterPro" id="IPR010286">
    <property type="entry name" value="METTL16/RlmF"/>
</dbReference>
<gene>
    <name evidence="6" type="primary">rlmF</name>
    <name evidence="7" type="ORF">Mucpa_6437</name>
</gene>
<accession>H1Y804</accession>
<evidence type="ECO:0000256" key="6">
    <source>
        <dbReference type="HAMAP-Rule" id="MF_01848"/>
    </source>
</evidence>
<proteinExistence type="inferred from homology"/>
<dbReference type="NCBIfam" id="NF008725">
    <property type="entry name" value="PRK11727.1"/>
    <property type="match status" value="1"/>
</dbReference>
<dbReference type="EC" id="2.1.1.181" evidence="6"/>
<dbReference type="PIRSF" id="PIRSF029038">
    <property type="entry name" value="Mtase_YbiN_prd"/>
    <property type="match status" value="1"/>
</dbReference>
<dbReference type="HAMAP" id="MF_01848">
    <property type="entry name" value="23SrRNA_methyltr_F"/>
    <property type="match status" value="1"/>
</dbReference>
<sequence>MPDQYKARPDEKSGLHPRNKHRFRYDFEQLIQSCVGLARYVSPNQYQDLSIDFSDPDAVKMLNRALLTHYYHIVNWDIPAGYLCPPIPGRADYIHYLADLLASCNNNVIPIGNKIKALDIGVGANCVYPLIGHREYGWSFVGADVDPVAIRSAKKILTANAHLAEKIELRLQTNAADIYTGIIKPGEIFDVTICNPPFHTSLQEAAQGTRRKLNNLGKPASQKPVLNFGGQNAELWYPGGEEAFVRRMVEQSAQMPRQCLWYTTLISKKDNLPAIYRVLKRVGAFDVRTINMAQGQKVSRIVSWTFFNEQQQHDWALKRWKLS</sequence>
<dbReference type="GO" id="GO:0005737">
    <property type="term" value="C:cytoplasm"/>
    <property type="evidence" value="ECO:0007669"/>
    <property type="project" value="UniProtKB-SubCell"/>
</dbReference>
<name>H1Y804_9SPHI</name>
<keyword evidence="3 6" id="KW-0489">Methyltransferase</keyword>
<dbReference type="AlphaFoldDB" id="H1Y804"/>
<dbReference type="SUPFAM" id="SSF53335">
    <property type="entry name" value="S-adenosyl-L-methionine-dependent methyltransferases"/>
    <property type="match status" value="1"/>
</dbReference>
<evidence type="ECO:0000313" key="8">
    <source>
        <dbReference type="Proteomes" id="UP000002774"/>
    </source>
</evidence>
<evidence type="ECO:0000256" key="4">
    <source>
        <dbReference type="ARBA" id="ARBA00022679"/>
    </source>
</evidence>
<dbReference type="Pfam" id="PF05971">
    <property type="entry name" value="Methyltransf_10"/>
    <property type="match status" value="1"/>
</dbReference>
<keyword evidence="5 6" id="KW-0949">S-adenosyl-L-methionine</keyword>
<dbReference type="eggNOG" id="COG3129">
    <property type="taxonomic scope" value="Bacteria"/>
</dbReference>
<keyword evidence="8" id="KW-1185">Reference proteome</keyword>
<keyword evidence="2 6" id="KW-0698">rRNA processing</keyword>
<dbReference type="STRING" id="714943.Mucpa_6437"/>
<comment type="subcellular location">
    <subcellularLocation>
        <location evidence="6">Cytoplasm</location>
    </subcellularLocation>
</comment>
<dbReference type="RefSeq" id="WP_008512267.1">
    <property type="nucleotide sequence ID" value="NZ_CM001403.1"/>
</dbReference>
<dbReference type="HOGENOM" id="CLU_027534_3_0_10"/>
<comment type="catalytic activity">
    <reaction evidence="6">
        <text>adenosine(1618) in 23S rRNA + S-adenosyl-L-methionine = N(6)-methyladenosine(1618) in 23S rRNA + S-adenosyl-L-homocysteine + H(+)</text>
        <dbReference type="Rhea" id="RHEA:16497"/>
        <dbReference type="Rhea" id="RHEA-COMP:10229"/>
        <dbReference type="Rhea" id="RHEA-COMP:10231"/>
        <dbReference type="ChEBI" id="CHEBI:15378"/>
        <dbReference type="ChEBI" id="CHEBI:57856"/>
        <dbReference type="ChEBI" id="CHEBI:59789"/>
        <dbReference type="ChEBI" id="CHEBI:74411"/>
        <dbReference type="ChEBI" id="CHEBI:74449"/>
        <dbReference type="EC" id="2.1.1.181"/>
    </reaction>
</comment>
<dbReference type="Gene3D" id="3.40.50.150">
    <property type="entry name" value="Vaccinia Virus protein VP39"/>
    <property type="match status" value="1"/>
</dbReference>
<dbReference type="PANTHER" id="PTHR13393:SF0">
    <property type="entry name" value="RNA N6-ADENOSINE-METHYLTRANSFERASE METTL16"/>
    <property type="match status" value="1"/>
</dbReference>
<organism evidence="7 8">
    <name type="scientific">Mucilaginibacter paludis DSM 18603</name>
    <dbReference type="NCBI Taxonomy" id="714943"/>
    <lineage>
        <taxon>Bacteria</taxon>
        <taxon>Pseudomonadati</taxon>
        <taxon>Bacteroidota</taxon>
        <taxon>Sphingobacteriia</taxon>
        <taxon>Sphingobacteriales</taxon>
        <taxon>Sphingobacteriaceae</taxon>
        <taxon>Mucilaginibacter</taxon>
    </lineage>
</organism>
<keyword evidence="1 6" id="KW-0963">Cytoplasm</keyword>
<reference evidence="7" key="1">
    <citation type="submission" date="2011-09" db="EMBL/GenBank/DDBJ databases">
        <title>The permanent draft genome of Mucilaginibacter paludis DSM 18603.</title>
        <authorList>
            <consortium name="US DOE Joint Genome Institute (JGI-PGF)"/>
            <person name="Lucas S."/>
            <person name="Han J."/>
            <person name="Lapidus A."/>
            <person name="Bruce D."/>
            <person name="Goodwin L."/>
            <person name="Pitluck S."/>
            <person name="Peters L."/>
            <person name="Kyrpides N."/>
            <person name="Mavromatis K."/>
            <person name="Ivanova N."/>
            <person name="Mikhailova N."/>
            <person name="Held B."/>
            <person name="Detter J.C."/>
            <person name="Tapia R."/>
            <person name="Han C."/>
            <person name="Land M."/>
            <person name="Hauser L."/>
            <person name="Markowitz V."/>
            <person name="Cheng J.-F."/>
            <person name="Hugenholtz P."/>
            <person name="Woyke T."/>
            <person name="Wu D."/>
            <person name="Tindall B."/>
            <person name="Brambilla E."/>
            <person name="Klenk H.-P."/>
            <person name="Eisen J.A."/>
        </authorList>
    </citation>
    <scope>NUCLEOTIDE SEQUENCE [LARGE SCALE GENOMIC DNA]</scope>
    <source>
        <strain evidence="7">DSM 18603</strain>
    </source>
</reference>
<dbReference type="InterPro" id="IPR016909">
    <property type="entry name" value="rRNA_lsu_MeTfrase_F"/>
</dbReference>
<protein>
    <recommendedName>
        <fullName evidence="6">Ribosomal RNA large subunit methyltransferase F</fullName>
        <ecNumber evidence="6">2.1.1.181</ecNumber>
    </recommendedName>
    <alternativeName>
        <fullName evidence="6">23S rRNA mA1618 methyltransferase</fullName>
    </alternativeName>
    <alternativeName>
        <fullName evidence="6">rRNA adenine N-6-methyltransferase</fullName>
    </alternativeName>
</protein>
<evidence type="ECO:0000256" key="2">
    <source>
        <dbReference type="ARBA" id="ARBA00022552"/>
    </source>
</evidence>
<dbReference type="GO" id="GO:0052907">
    <property type="term" value="F:23S rRNA (adenine(1618)-N(6))-methyltransferase activity"/>
    <property type="evidence" value="ECO:0007669"/>
    <property type="project" value="UniProtKB-EC"/>
</dbReference>
<evidence type="ECO:0000256" key="5">
    <source>
        <dbReference type="ARBA" id="ARBA00022691"/>
    </source>
</evidence>
<comment type="similarity">
    <text evidence="6">Belongs to the methyltransferase superfamily. METTL16/RlmF family.</text>
</comment>
<evidence type="ECO:0000256" key="1">
    <source>
        <dbReference type="ARBA" id="ARBA00022490"/>
    </source>
</evidence>
<dbReference type="OrthoDB" id="1115728at2"/>
<evidence type="ECO:0000256" key="3">
    <source>
        <dbReference type="ARBA" id="ARBA00022603"/>
    </source>
</evidence>
<dbReference type="PANTHER" id="PTHR13393">
    <property type="entry name" value="SAM-DEPENDENT METHYLTRANSFERASE"/>
    <property type="match status" value="1"/>
</dbReference>
<keyword evidence="4 6" id="KW-0808">Transferase</keyword>
<dbReference type="EMBL" id="CM001403">
    <property type="protein sequence ID" value="EHQ30490.1"/>
    <property type="molecule type" value="Genomic_DNA"/>
</dbReference>
<dbReference type="CDD" id="cd02440">
    <property type="entry name" value="AdoMet_MTases"/>
    <property type="match status" value="1"/>
</dbReference>
<dbReference type="InterPro" id="IPR029063">
    <property type="entry name" value="SAM-dependent_MTases_sf"/>
</dbReference>
<dbReference type="GO" id="GO:0070475">
    <property type="term" value="P:rRNA base methylation"/>
    <property type="evidence" value="ECO:0007669"/>
    <property type="project" value="TreeGrafter"/>
</dbReference>
<evidence type="ECO:0000313" key="7">
    <source>
        <dbReference type="EMBL" id="EHQ30490.1"/>
    </source>
</evidence>
<comment type="function">
    <text evidence="6">Specifically methylates the adenine in position 1618 of 23S rRNA.</text>
</comment>
<dbReference type="Proteomes" id="UP000002774">
    <property type="component" value="Chromosome"/>
</dbReference>